<reference evidence="3" key="1">
    <citation type="submission" date="2016-10" db="EMBL/GenBank/DDBJ databases">
        <authorList>
            <person name="Varghese N."/>
            <person name="Submissions S."/>
        </authorList>
    </citation>
    <scope>NUCLEOTIDE SEQUENCE [LARGE SCALE GENOMIC DNA]</scope>
    <source>
        <strain evidence="3">DSM 22251</strain>
    </source>
</reference>
<proteinExistence type="predicted"/>
<dbReference type="PANTHER" id="PTHR43283:SF7">
    <property type="entry name" value="BETA-LACTAMASE-RELATED DOMAIN-CONTAINING PROTEIN"/>
    <property type="match status" value="1"/>
</dbReference>
<dbReference type="InterPro" id="IPR001466">
    <property type="entry name" value="Beta-lactam-related"/>
</dbReference>
<dbReference type="InterPro" id="IPR050789">
    <property type="entry name" value="Diverse_Enzym_Activities"/>
</dbReference>
<dbReference type="PANTHER" id="PTHR43283">
    <property type="entry name" value="BETA-LACTAMASE-RELATED"/>
    <property type="match status" value="1"/>
</dbReference>
<evidence type="ECO:0000313" key="3">
    <source>
        <dbReference type="Proteomes" id="UP000242560"/>
    </source>
</evidence>
<gene>
    <name evidence="2" type="ORF">SAMN05421638_1324</name>
</gene>
<evidence type="ECO:0000313" key="2">
    <source>
        <dbReference type="EMBL" id="SFI88015.1"/>
    </source>
</evidence>
<dbReference type="InterPro" id="IPR012338">
    <property type="entry name" value="Beta-lactam/transpept-like"/>
</dbReference>
<dbReference type="Proteomes" id="UP000242560">
    <property type="component" value="Unassembled WGS sequence"/>
</dbReference>
<name>A0A1I3LU26_9FLAO</name>
<accession>A0A1I3LU26</accession>
<dbReference type="EMBL" id="FORQ01000002">
    <property type="protein sequence ID" value="SFI88015.1"/>
    <property type="molecule type" value="Genomic_DNA"/>
</dbReference>
<dbReference type="RefSeq" id="WP_089819629.1">
    <property type="nucleotide sequence ID" value="NZ_FORQ01000002.1"/>
</dbReference>
<feature type="domain" description="Beta-lactamase-related" evidence="1">
    <location>
        <begin position="84"/>
        <end position="349"/>
    </location>
</feature>
<evidence type="ECO:0000259" key="1">
    <source>
        <dbReference type="Pfam" id="PF00144"/>
    </source>
</evidence>
<protein>
    <submittedName>
        <fullName evidence="2">CubicO group peptidase, beta-lactamase class C family</fullName>
    </submittedName>
</protein>
<dbReference type="SUPFAM" id="SSF56601">
    <property type="entry name" value="beta-lactamase/transpeptidase-like"/>
    <property type="match status" value="1"/>
</dbReference>
<organism evidence="2 3">
    <name type="scientific">Kaistella treverensis</name>
    <dbReference type="NCBI Taxonomy" id="631455"/>
    <lineage>
        <taxon>Bacteria</taxon>
        <taxon>Pseudomonadati</taxon>
        <taxon>Bacteroidota</taxon>
        <taxon>Flavobacteriia</taxon>
        <taxon>Flavobacteriales</taxon>
        <taxon>Weeksellaceae</taxon>
        <taxon>Chryseobacterium group</taxon>
        <taxon>Kaistella</taxon>
    </lineage>
</organism>
<dbReference type="Pfam" id="PF00144">
    <property type="entry name" value="Beta-lactamase"/>
    <property type="match status" value="1"/>
</dbReference>
<keyword evidence="3" id="KW-1185">Reference proteome</keyword>
<sequence length="379" mass="42961">MAQKILQGFLVAVAAAIALSYTFGYSYLFKGIRETYLRGTTGSSIDDGTYFPSHTIAKGVPIPWKKDSTYNKKSLPKDFVEDLKNAKTASFLVIKNGKLVHEEYWDGYMQTSKTNSFSMAKAVTVMLVGKAIEEKKIIGFNAKFSDFFENYKNIEFGKNLTLRNLAEMEAGLNWDEDYNNPFLPNAKAYYGKSLEEAVLLRGFKAAPGTKFEYQSGATQLLGFALRKSLNKNIAEYASEKLWQPLGMEQNAEWNTDDFGMEKTFCCINATSRDFAKLGQLFLQGGIFNGEQILNKCFIEEMRRPTKLSNGAYGMGLWINNNSAIKHYYFRGLYGQYIIIIPEKNMVIVRTGMNKNENLDQKGRPKEVEKYVHEAVKIFG</sequence>
<dbReference type="AlphaFoldDB" id="A0A1I3LU26"/>
<dbReference type="Gene3D" id="3.40.710.10">
    <property type="entry name" value="DD-peptidase/beta-lactamase superfamily"/>
    <property type="match status" value="1"/>
</dbReference>